<dbReference type="EMBL" id="MTBP01000001">
    <property type="protein sequence ID" value="POM26385.1"/>
    <property type="molecule type" value="Genomic_DNA"/>
</dbReference>
<comment type="caution">
    <text evidence="2">The sequence shown here is derived from an EMBL/GenBank/DDBJ whole genome shotgun (WGS) entry which is preliminary data.</text>
</comment>
<organism evidence="2 3">
    <name type="scientific">Actinomadura rubteroloni</name>
    <dbReference type="NCBI Taxonomy" id="1926885"/>
    <lineage>
        <taxon>Bacteria</taxon>
        <taxon>Bacillati</taxon>
        <taxon>Actinomycetota</taxon>
        <taxon>Actinomycetes</taxon>
        <taxon>Streptosporangiales</taxon>
        <taxon>Thermomonosporaceae</taxon>
        <taxon>Actinomadura</taxon>
    </lineage>
</organism>
<feature type="compositionally biased region" description="Basic residues" evidence="1">
    <location>
        <begin position="1"/>
        <end position="11"/>
    </location>
</feature>
<proteinExistence type="predicted"/>
<reference evidence="2 3" key="1">
    <citation type="journal article" date="2017" name="Chemistry">
        <title>Isolation, Biosynthesis and Chemical Modifications of Rubterolones A-F: Rare Tropolone Alkaloids from Actinomadura sp. 5-2.</title>
        <authorList>
            <person name="Guo H."/>
            <person name="Benndorf R."/>
            <person name="Leichnitz D."/>
            <person name="Klassen J.L."/>
            <person name="Vollmers J."/>
            <person name="Gorls H."/>
            <person name="Steinacker M."/>
            <person name="Weigel C."/>
            <person name="Dahse H.M."/>
            <person name="Kaster A.K."/>
            <person name="de Beer Z.W."/>
            <person name="Poulsen M."/>
            <person name="Beemelmanns C."/>
        </authorList>
    </citation>
    <scope>NUCLEOTIDE SEQUENCE [LARGE SCALE GENOMIC DNA]</scope>
    <source>
        <strain evidence="2 3">5-2</strain>
    </source>
</reference>
<evidence type="ECO:0000313" key="3">
    <source>
        <dbReference type="Proteomes" id="UP000242367"/>
    </source>
</evidence>
<dbReference type="Proteomes" id="UP000242367">
    <property type="component" value="Unassembled WGS sequence"/>
</dbReference>
<gene>
    <name evidence="2" type="ORF">BTM25_07840</name>
</gene>
<sequence>MTFKAHVHRSRAFSSSPPTVHAPEPGTEPVTFGTRPPPQVVLCSAMATRGVEGAYQGALRAFQSPMLDLLHRTYAPFVVTVLAMMFTPERPMVAVADAHAEIADALDQLRAAGYGHADDQPLPAGNARDLCRQWVNAGWLVRQVRDDVEVYRLSAHAVGALEVAGRVGGARTRVSESRVRTLLEAVERLARDADPDVMARMARLQTEIDQRRRELARLERGGAVDAVEDDQLLEAAENVLHLARELPADFARVAESIKAMQRDVVAELRQDVRPTGEVLREYLERGRQIMDATPEGRAFAGALRLIGDPAQIEDLWNLLRTVLRHGFTGMMPEPQRRELAEIARRIERGVAEVLAAQRQASHVITAQVRDHDPLRDRQVDELLRDVMSGLHTWVPGSRRGAHVAPLRRLPVADIGQLRQSLSDLRPPRPPTPLQEWDEEDMPGADTRAWGGPQYAALRAHLGEFANDAGDADGVDVAAAFRAAAERLRRPVDLLGLLEIAHGLGMTDTSEVAVVDTVRPDRTRRRFAFGGVLAANPSGEEAGDDDE</sequence>
<accession>A0A2P4UMW5</accession>
<evidence type="ECO:0000313" key="2">
    <source>
        <dbReference type="EMBL" id="POM26385.1"/>
    </source>
</evidence>
<keyword evidence="3" id="KW-1185">Reference proteome</keyword>
<evidence type="ECO:0000256" key="1">
    <source>
        <dbReference type="SAM" id="MobiDB-lite"/>
    </source>
</evidence>
<dbReference type="InterPro" id="IPR021804">
    <property type="entry name" value="DUF3375"/>
</dbReference>
<feature type="region of interest" description="Disordered" evidence="1">
    <location>
        <begin position="1"/>
        <end position="35"/>
    </location>
</feature>
<name>A0A2P4UMW5_9ACTN</name>
<evidence type="ECO:0008006" key="4">
    <source>
        <dbReference type="Google" id="ProtNLM"/>
    </source>
</evidence>
<protein>
    <recommendedName>
        <fullName evidence="4">DUF3375 domain-containing protein</fullName>
    </recommendedName>
</protein>
<dbReference type="AlphaFoldDB" id="A0A2P4UMW5"/>
<feature type="region of interest" description="Disordered" evidence="1">
    <location>
        <begin position="421"/>
        <end position="441"/>
    </location>
</feature>
<dbReference type="Pfam" id="PF11855">
    <property type="entry name" value="DUF3375"/>
    <property type="match status" value="1"/>
</dbReference>